<evidence type="ECO:0000313" key="3">
    <source>
        <dbReference type="Proteomes" id="UP001385951"/>
    </source>
</evidence>
<organism evidence="2 3">
    <name type="scientific">Cerrena zonata</name>
    <dbReference type="NCBI Taxonomy" id="2478898"/>
    <lineage>
        <taxon>Eukaryota</taxon>
        <taxon>Fungi</taxon>
        <taxon>Dikarya</taxon>
        <taxon>Basidiomycota</taxon>
        <taxon>Agaricomycotina</taxon>
        <taxon>Agaricomycetes</taxon>
        <taxon>Polyporales</taxon>
        <taxon>Cerrenaceae</taxon>
        <taxon>Cerrena</taxon>
    </lineage>
</organism>
<evidence type="ECO:0000256" key="1">
    <source>
        <dbReference type="SAM" id="SignalP"/>
    </source>
</evidence>
<accession>A0AAW0G5K1</accession>
<keyword evidence="3" id="KW-1185">Reference proteome</keyword>
<evidence type="ECO:0008006" key="4">
    <source>
        <dbReference type="Google" id="ProtNLM"/>
    </source>
</evidence>
<feature type="signal peptide" evidence="1">
    <location>
        <begin position="1"/>
        <end position="25"/>
    </location>
</feature>
<dbReference type="Proteomes" id="UP001385951">
    <property type="component" value="Unassembled WGS sequence"/>
</dbReference>
<comment type="caution">
    <text evidence="2">The sequence shown here is derived from an EMBL/GenBank/DDBJ whole genome shotgun (WGS) entry which is preliminary data.</text>
</comment>
<name>A0AAW0G5K1_9APHY</name>
<dbReference type="AlphaFoldDB" id="A0AAW0G5K1"/>
<dbReference type="EMBL" id="JASBNA010000022">
    <property type="protein sequence ID" value="KAK7684927.1"/>
    <property type="molecule type" value="Genomic_DNA"/>
</dbReference>
<sequence>MLTISICFAILCFLLQLELSSCAIAVPTPEDRTSEAFPPQPPLTSTVANVPWVVGFFPTTDLAHPFVTLIGPRLLMNHSLSTQINPRLQRRDVRKSAPP</sequence>
<keyword evidence="1" id="KW-0732">Signal</keyword>
<reference evidence="2 3" key="1">
    <citation type="submission" date="2022-09" db="EMBL/GenBank/DDBJ databases">
        <authorList>
            <person name="Palmer J.M."/>
        </authorList>
    </citation>
    <scope>NUCLEOTIDE SEQUENCE [LARGE SCALE GENOMIC DNA]</scope>
    <source>
        <strain evidence="2 3">DSM 7382</strain>
    </source>
</reference>
<feature type="chain" id="PRO_5043586788" description="Secreted protein" evidence="1">
    <location>
        <begin position="26"/>
        <end position="99"/>
    </location>
</feature>
<protein>
    <recommendedName>
        <fullName evidence="4">Secreted protein</fullName>
    </recommendedName>
</protein>
<evidence type="ECO:0000313" key="2">
    <source>
        <dbReference type="EMBL" id="KAK7684927.1"/>
    </source>
</evidence>
<gene>
    <name evidence="2" type="ORF">QCA50_011762</name>
</gene>
<proteinExistence type="predicted"/>